<sequence length="232" mass="24598">MIFNISGAPLFREARFCRLFSRSSQTAIMRLVNKKIAVPLLILFFGILVSGVLTFSGFSVSEPIADAESPQWTQESGAGITVPACGSTTACGAPGQNVVCTTCSGNAPSVEFTWTNTGDTATLTCSTVRIGAWVTGFPAIRILDNLPCSGNAPWTGAANTTNYNYEVRYKTAIYTACTGGYDKFGACLGSTTETRTYPRDECTGGYDKFGACLGLTTNYGHLINGGSFFTPN</sequence>
<reference evidence="2 3" key="1">
    <citation type="journal article" date="2015" name="Nature">
        <title>rRNA introns, odd ribosomes, and small enigmatic genomes across a large radiation of phyla.</title>
        <authorList>
            <person name="Brown C.T."/>
            <person name="Hug L.A."/>
            <person name="Thomas B.C."/>
            <person name="Sharon I."/>
            <person name="Castelle C.J."/>
            <person name="Singh A."/>
            <person name="Wilkins M.J."/>
            <person name="Williams K.H."/>
            <person name="Banfield J.F."/>
        </authorList>
    </citation>
    <scope>NUCLEOTIDE SEQUENCE [LARGE SCALE GENOMIC DNA]</scope>
</reference>
<evidence type="ECO:0000256" key="1">
    <source>
        <dbReference type="SAM" id="Phobius"/>
    </source>
</evidence>
<keyword evidence="1" id="KW-0812">Transmembrane</keyword>
<keyword evidence="1" id="KW-0472">Membrane</keyword>
<feature type="transmembrane region" description="Helical" evidence="1">
    <location>
        <begin position="36"/>
        <end position="58"/>
    </location>
</feature>
<evidence type="ECO:0000313" key="3">
    <source>
        <dbReference type="Proteomes" id="UP000034696"/>
    </source>
</evidence>
<dbReference type="AlphaFoldDB" id="A0A0G1PEM1"/>
<name>A0A0G1PEM1_9BACT</name>
<evidence type="ECO:0000313" key="2">
    <source>
        <dbReference type="EMBL" id="KKU03878.1"/>
    </source>
</evidence>
<organism evidence="2 3">
    <name type="scientific">Candidatus Giovannonibacteria bacterium GW2011_GWA2_45_21</name>
    <dbReference type="NCBI Taxonomy" id="1618649"/>
    <lineage>
        <taxon>Bacteria</taxon>
        <taxon>Candidatus Giovannoniibacteriota</taxon>
    </lineage>
</organism>
<gene>
    <name evidence="2" type="ORF">UX06_C0032G0018</name>
</gene>
<keyword evidence="1" id="KW-1133">Transmembrane helix</keyword>
<proteinExistence type="predicted"/>
<dbReference type="EMBL" id="LCKT01000032">
    <property type="protein sequence ID" value="KKU03878.1"/>
    <property type="molecule type" value="Genomic_DNA"/>
</dbReference>
<comment type="caution">
    <text evidence="2">The sequence shown here is derived from an EMBL/GenBank/DDBJ whole genome shotgun (WGS) entry which is preliminary data.</text>
</comment>
<protein>
    <submittedName>
        <fullName evidence="2">Uncharacterized protein</fullName>
    </submittedName>
</protein>
<accession>A0A0G1PEM1</accession>
<dbReference type="Proteomes" id="UP000034696">
    <property type="component" value="Unassembled WGS sequence"/>
</dbReference>